<dbReference type="EMBL" id="BAAAGX010000032">
    <property type="protein sequence ID" value="GAA0272784.1"/>
    <property type="molecule type" value="Genomic_DNA"/>
</dbReference>
<dbReference type="InterPro" id="IPR009351">
    <property type="entry name" value="AlkZ-like"/>
</dbReference>
<sequence>MGAAIEVDRHQVLAYRVGAQQLDRSEPEVTRLAVLDLGVADTPPGSARVAFAARLPSLEDDDALVTVWGARGAPFVHRAADLPALAAALFPRDEADARARVGASTARIPGDDLEAVRATASALRAVVTAPVAKGTMSTALTAHRPELAAYCPGCRVEHLSDQLIRVAGLVGGVRIEPGTTPLIVSPVADRVPDTGSAPLPARAYLRLLGPGTTAEVAAYFSASKARVAEDWPEDLVEVRVDGKAGFWIPAEAEPALRQPAAPDPVRLLPPSDPYLQTRNRNLLVPERAEQKALWRPLGNPGAILVDGEIAGTWRAKLAGKRLTITLEAFRPLRPATLAAINAEAGTVATARGATDVRIA</sequence>
<dbReference type="PANTHER" id="PTHR38479:SF2">
    <property type="entry name" value="WINGED HELIX DNA-BINDING DOMAIN-CONTAINING PROTEIN"/>
    <property type="match status" value="1"/>
</dbReference>
<name>A0ABN0V301_9ACTN</name>
<evidence type="ECO:0000313" key="2">
    <source>
        <dbReference type="Proteomes" id="UP001500967"/>
    </source>
</evidence>
<dbReference type="Pfam" id="PF06224">
    <property type="entry name" value="AlkZ-like"/>
    <property type="match status" value="1"/>
</dbReference>
<dbReference type="PANTHER" id="PTHR38479">
    <property type="entry name" value="LMO0824 PROTEIN"/>
    <property type="match status" value="1"/>
</dbReference>
<keyword evidence="2" id="KW-1185">Reference proteome</keyword>
<protein>
    <submittedName>
        <fullName evidence="1">Crosslink repair DNA glycosylase YcaQ family protein</fullName>
    </submittedName>
</protein>
<proteinExistence type="predicted"/>
<reference evidence="1 2" key="1">
    <citation type="journal article" date="2019" name="Int. J. Syst. Evol. Microbiol.">
        <title>The Global Catalogue of Microorganisms (GCM) 10K type strain sequencing project: providing services to taxonomists for standard genome sequencing and annotation.</title>
        <authorList>
            <consortium name="The Broad Institute Genomics Platform"/>
            <consortium name="The Broad Institute Genome Sequencing Center for Infectious Disease"/>
            <person name="Wu L."/>
            <person name="Ma J."/>
        </authorList>
    </citation>
    <scope>NUCLEOTIDE SEQUENCE [LARGE SCALE GENOMIC DNA]</scope>
    <source>
        <strain evidence="1 2">JCM 10425</strain>
    </source>
</reference>
<accession>A0ABN0V301</accession>
<organism evidence="1 2">
    <name type="scientific">Cryptosporangium japonicum</name>
    <dbReference type="NCBI Taxonomy" id="80872"/>
    <lineage>
        <taxon>Bacteria</taxon>
        <taxon>Bacillati</taxon>
        <taxon>Actinomycetota</taxon>
        <taxon>Actinomycetes</taxon>
        <taxon>Cryptosporangiales</taxon>
        <taxon>Cryptosporangiaceae</taxon>
        <taxon>Cryptosporangium</taxon>
    </lineage>
</organism>
<evidence type="ECO:0000313" key="1">
    <source>
        <dbReference type="EMBL" id="GAA0272784.1"/>
    </source>
</evidence>
<gene>
    <name evidence="1" type="ORF">GCM10009539_70240</name>
</gene>
<dbReference type="Proteomes" id="UP001500967">
    <property type="component" value="Unassembled WGS sequence"/>
</dbReference>
<dbReference type="RefSeq" id="WP_344653258.1">
    <property type="nucleotide sequence ID" value="NZ_BAAAGX010000032.1"/>
</dbReference>
<comment type="caution">
    <text evidence="1">The sequence shown here is derived from an EMBL/GenBank/DDBJ whole genome shotgun (WGS) entry which is preliminary data.</text>
</comment>